<dbReference type="GO" id="GO:0052622">
    <property type="term" value="F:ATP/ADP dimethylallyltransferase activity"/>
    <property type="evidence" value="ECO:0007669"/>
    <property type="project" value="UniProtKB-EC"/>
</dbReference>
<dbReference type="GO" id="GO:0052381">
    <property type="term" value="F:tRNA dimethylallyltransferase activity"/>
    <property type="evidence" value="ECO:0007669"/>
    <property type="project" value="TreeGrafter"/>
</dbReference>
<comment type="similarity">
    <text evidence="1">Belongs to the IPP transferase family.</text>
</comment>
<dbReference type="FunFam" id="1.10.287.890:FF:000002">
    <property type="entry name" value="Adenylate isopentenyltransferase 5, chloroplastic"/>
    <property type="match status" value="1"/>
</dbReference>
<evidence type="ECO:0000256" key="8">
    <source>
        <dbReference type="ARBA" id="ARBA00052386"/>
    </source>
</evidence>
<dbReference type="PANTHER" id="PTHR11088">
    <property type="entry name" value="TRNA DIMETHYLALLYLTRANSFERASE"/>
    <property type="match status" value="1"/>
</dbReference>
<comment type="catalytic activity">
    <reaction evidence="7">
        <text>dimethylallyl diphosphate + ATP = N(6)-(dimethylallyl)adenosine 5'-triphosphate + diphosphate</text>
        <dbReference type="Rhea" id="RHEA:36331"/>
        <dbReference type="ChEBI" id="CHEBI:30616"/>
        <dbReference type="ChEBI" id="CHEBI:33019"/>
        <dbReference type="ChEBI" id="CHEBI:57623"/>
        <dbReference type="ChEBI" id="CHEBI:73532"/>
        <dbReference type="EC" id="2.5.1.112"/>
    </reaction>
</comment>
<protein>
    <recommendedName>
        <fullName evidence="10">adenylate dimethylallyltransferase (ADP/ATP-dependent)</fullName>
        <ecNumber evidence="10">2.5.1.112</ecNumber>
    </recommendedName>
</protein>
<dbReference type="Gene3D" id="1.10.287.890">
    <property type="entry name" value="Crystal structure of tRNA isopentenylpyrophosphate transferase (bh2366) domain"/>
    <property type="match status" value="1"/>
</dbReference>
<dbReference type="SUPFAM" id="SSF52540">
    <property type="entry name" value="P-loop containing nucleoside triphosphate hydrolases"/>
    <property type="match status" value="1"/>
</dbReference>
<keyword evidence="12" id="KW-1185">Reference proteome</keyword>
<evidence type="ECO:0000256" key="6">
    <source>
        <dbReference type="ARBA" id="ARBA00022946"/>
    </source>
</evidence>
<reference evidence="11" key="1">
    <citation type="submission" date="2023-02" db="EMBL/GenBank/DDBJ databases">
        <title>Genome of toxic invasive species Heracleum sosnowskyi carries increased number of genes despite the absence of recent whole-genome duplications.</title>
        <authorList>
            <person name="Schelkunov M."/>
            <person name="Shtratnikova V."/>
            <person name="Makarenko M."/>
            <person name="Klepikova A."/>
            <person name="Omelchenko D."/>
            <person name="Novikova G."/>
            <person name="Obukhova E."/>
            <person name="Bogdanov V."/>
            <person name="Penin A."/>
            <person name="Logacheva M."/>
        </authorList>
    </citation>
    <scope>NUCLEOTIDE SEQUENCE</scope>
    <source>
        <strain evidence="11">Hsosn_3</strain>
        <tissue evidence="11">Leaf</tissue>
    </source>
</reference>
<keyword evidence="5" id="KW-0067">ATP-binding</keyword>
<dbReference type="GO" id="GO:0005524">
    <property type="term" value="F:ATP binding"/>
    <property type="evidence" value="ECO:0007669"/>
    <property type="project" value="UniProtKB-KW"/>
</dbReference>
<proteinExistence type="inferred from homology"/>
<dbReference type="AlphaFoldDB" id="A0AAD8GPB3"/>
<evidence type="ECO:0000256" key="3">
    <source>
        <dbReference type="ARBA" id="ARBA00022712"/>
    </source>
</evidence>
<dbReference type="PANTHER" id="PTHR11088:SF74">
    <property type="entry name" value="ADENYLATE ISOPENTENYLTRANSFERASE 5, CHLOROPLASTIC"/>
    <property type="match status" value="1"/>
</dbReference>
<dbReference type="Proteomes" id="UP001237642">
    <property type="component" value="Unassembled WGS sequence"/>
</dbReference>
<evidence type="ECO:0000256" key="5">
    <source>
        <dbReference type="ARBA" id="ARBA00022840"/>
    </source>
</evidence>
<keyword evidence="3" id="KW-0203">Cytokinin biosynthesis</keyword>
<sequence length="333" mass="36944">MRISFSACKQAPAQPLVNFRGGVVNMDHFMPWRRKDKVLILMGATGTGKSRLSIDLASRFQAEIINSDKIQVYDGLDIVTNKVTEEECRGVPHHLLGVVDSDADFTANDFRQHATLAVESIVRRDRLPIIAGGSNSFIKALVNDEFRSRYACCFLWVDVSFPVLHSFVSDRVDKMVESGLVEEVRRFFNPNSDNYTRGVRRAIGLPEMDEFLRAEANVDDETRAALLAMAINKIKGNTSLLALNQLKNIRTLQKQMEWHMHRLDATEAFLKSGSESHEAWERLVARPSKAIVGNFLYEEDSSPSPSFLKIATASAVGAAAITTSATAVVAAGR</sequence>
<evidence type="ECO:0000313" key="12">
    <source>
        <dbReference type="Proteomes" id="UP001237642"/>
    </source>
</evidence>
<dbReference type="GO" id="GO:0006400">
    <property type="term" value="P:tRNA modification"/>
    <property type="evidence" value="ECO:0007669"/>
    <property type="project" value="TreeGrafter"/>
</dbReference>
<evidence type="ECO:0000313" key="11">
    <source>
        <dbReference type="EMBL" id="KAK1351745.1"/>
    </source>
</evidence>
<dbReference type="GO" id="GO:0009691">
    <property type="term" value="P:cytokinin biosynthetic process"/>
    <property type="evidence" value="ECO:0007669"/>
    <property type="project" value="UniProtKB-KW"/>
</dbReference>
<dbReference type="EC" id="2.5.1.112" evidence="10"/>
<gene>
    <name evidence="11" type="ORF">POM88_054028</name>
</gene>
<dbReference type="GO" id="GO:0009824">
    <property type="term" value="F:AMP dimethylallyltransferase activity"/>
    <property type="evidence" value="ECO:0007669"/>
    <property type="project" value="UniProtKB-ARBA"/>
</dbReference>
<keyword evidence="4" id="KW-0547">Nucleotide-binding</keyword>
<dbReference type="Gene3D" id="3.40.50.300">
    <property type="entry name" value="P-loop containing nucleotide triphosphate hydrolases"/>
    <property type="match status" value="1"/>
</dbReference>
<dbReference type="Pfam" id="PF01715">
    <property type="entry name" value="IPPT"/>
    <property type="match status" value="2"/>
</dbReference>
<dbReference type="GO" id="GO:0005739">
    <property type="term" value="C:mitochondrion"/>
    <property type="evidence" value="ECO:0007669"/>
    <property type="project" value="TreeGrafter"/>
</dbReference>
<comment type="function">
    <text evidence="9">Involved in cytokinin biosynthesis. Catalyzes the transfer of an isopentenyl group from dimethylallyl diphosphate (DMAPP) to ATP and ADP.</text>
</comment>
<evidence type="ECO:0000256" key="2">
    <source>
        <dbReference type="ARBA" id="ARBA00022679"/>
    </source>
</evidence>
<reference evidence="11" key="2">
    <citation type="submission" date="2023-05" db="EMBL/GenBank/DDBJ databases">
        <authorList>
            <person name="Schelkunov M.I."/>
        </authorList>
    </citation>
    <scope>NUCLEOTIDE SEQUENCE</scope>
    <source>
        <strain evidence="11">Hsosn_3</strain>
        <tissue evidence="11">Leaf</tissue>
    </source>
</reference>
<evidence type="ECO:0000256" key="1">
    <source>
        <dbReference type="ARBA" id="ARBA00005842"/>
    </source>
</evidence>
<evidence type="ECO:0000256" key="7">
    <source>
        <dbReference type="ARBA" id="ARBA00051744"/>
    </source>
</evidence>
<dbReference type="InterPro" id="IPR027417">
    <property type="entry name" value="P-loop_NTPase"/>
</dbReference>
<organism evidence="11 12">
    <name type="scientific">Heracleum sosnowskyi</name>
    <dbReference type="NCBI Taxonomy" id="360622"/>
    <lineage>
        <taxon>Eukaryota</taxon>
        <taxon>Viridiplantae</taxon>
        <taxon>Streptophyta</taxon>
        <taxon>Embryophyta</taxon>
        <taxon>Tracheophyta</taxon>
        <taxon>Spermatophyta</taxon>
        <taxon>Magnoliopsida</taxon>
        <taxon>eudicotyledons</taxon>
        <taxon>Gunneridae</taxon>
        <taxon>Pentapetalae</taxon>
        <taxon>asterids</taxon>
        <taxon>campanulids</taxon>
        <taxon>Apiales</taxon>
        <taxon>Apiaceae</taxon>
        <taxon>Apioideae</taxon>
        <taxon>apioid superclade</taxon>
        <taxon>Tordylieae</taxon>
        <taxon>Tordyliinae</taxon>
        <taxon>Heracleum</taxon>
    </lineage>
</organism>
<dbReference type="InterPro" id="IPR039657">
    <property type="entry name" value="Dimethylallyltransferase"/>
</dbReference>
<comment type="caution">
    <text evidence="11">The sequence shown here is derived from an EMBL/GenBank/DDBJ whole genome shotgun (WGS) entry which is preliminary data.</text>
</comment>
<accession>A0AAD8GPB3</accession>
<keyword evidence="2" id="KW-0808">Transferase</keyword>
<name>A0AAD8GPB3_9APIA</name>
<evidence type="ECO:0000256" key="9">
    <source>
        <dbReference type="ARBA" id="ARBA00055191"/>
    </source>
</evidence>
<evidence type="ECO:0000256" key="10">
    <source>
        <dbReference type="ARBA" id="ARBA00066838"/>
    </source>
</evidence>
<evidence type="ECO:0000256" key="4">
    <source>
        <dbReference type="ARBA" id="ARBA00022741"/>
    </source>
</evidence>
<dbReference type="EMBL" id="JAUIZM010000027">
    <property type="protein sequence ID" value="KAK1351745.1"/>
    <property type="molecule type" value="Genomic_DNA"/>
</dbReference>
<keyword evidence="6" id="KW-0809">Transit peptide</keyword>
<comment type="catalytic activity">
    <reaction evidence="8">
        <text>dimethylallyl diphosphate + ADP = N(6)-(dimethylallyl)adenosine 5'-diphosphate + diphosphate</text>
        <dbReference type="Rhea" id="RHEA:36327"/>
        <dbReference type="ChEBI" id="CHEBI:33019"/>
        <dbReference type="ChEBI" id="CHEBI:57623"/>
        <dbReference type="ChEBI" id="CHEBI:73533"/>
        <dbReference type="ChEBI" id="CHEBI:456216"/>
        <dbReference type="EC" id="2.5.1.112"/>
    </reaction>
</comment>